<dbReference type="AlphaFoldDB" id="A0A6P2BUC4"/>
<sequence>MGDYQTLLTDVSGKVATIWLNRPERRNAFSGELNRELNEAFARFDADDGVRAIVVTGAGRYFSAGADLGGGAGTFAGRSGADAPESLPPAERVEPSRMRTPVIAALNGSAVGLGITLPLGWDMRFAAADAKYGFVFTRRGLVPEAGSSWMLPRLVGVSLAMELLLSGRIFSGAEGAAMGLFSRALPADEVLPAAQELARDVAANTSAVSVAATKALVYGGLGQDRAESRAIEQQVFDWMGSQADAAEGVTAFLEKRAPQWPLSKVKDYPPML</sequence>
<reference evidence="1 2" key="1">
    <citation type="submission" date="2018-11" db="EMBL/GenBank/DDBJ databases">
        <title>Trebonia kvetii gen.nov., sp.nov., a novel acidophilic actinobacterium, and proposal of the new actinobacterial family Treboniaceae fam. nov.</title>
        <authorList>
            <person name="Rapoport D."/>
            <person name="Sagova-Mareckova M."/>
            <person name="Sedlacek I."/>
            <person name="Provaznik J."/>
            <person name="Kralova S."/>
            <person name="Pavlinic D."/>
            <person name="Benes V."/>
            <person name="Kopecky J."/>
        </authorList>
    </citation>
    <scope>NUCLEOTIDE SEQUENCE [LARGE SCALE GENOMIC DNA]</scope>
    <source>
        <strain evidence="1 2">15Tr583</strain>
    </source>
</reference>
<protein>
    <submittedName>
        <fullName evidence="1">Enoyl-CoA hydratase</fullName>
    </submittedName>
</protein>
<dbReference type="EMBL" id="RPFW01000005">
    <property type="protein sequence ID" value="TVZ02644.1"/>
    <property type="molecule type" value="Genomic_DNA"/>
</dbReference>
<proteinExistence type="predicted"/>
<dbReference type="CDD" id="cd06558">
    <property type="entry name" value="crotonase-like"/>
    <property type="match status" value="1"/>
</dbReference>
<dbReference type="PANTHER" id="PTHR11941:SF54">
    <property type="entry name" value="ENOYL-COA HYDRATASE, MITOCHONDRIAL"/>
    <property type="match status" value="1"/>
</dbReference>
<dbReference type="Proteomes" id="UP000460272">
    <property type="component" value="Unassembled WGS sequence"/>
</dbReference>
<comment type="caution">
    <text evidence="1">The sequence shown here is derived from an EMBL/GenBank/DDBJ whole genome shotgun (WGS) entry which is preliminary data.</text>
</comment>
<evidence type="ECO:0000313" key="2">
    <source>
        <dbReference type="Proteomes" id="UP000460272"/>
    </source>
</evidence>
<evidence type="ECO:0000313" key="1">
    <source>
        <dbReference type="EMBL" id="TVZ02644.1"/>
    </source>
</evidence>
<dbReference type="SUPFAM" id="SSF52096">
    <property type="entry name" value="ClpP/crotonase"/>
    <property type="match status" value="1"/>
</dbReference>
<dbReference type="InterPro" id="IPR001753">
    <property type="entry name" value="Enoyl-CoA_hydra/iso"/>
</dbReference>
<dbReference type="PANTHER" id="PTHR11941">
    <property type="entry name" value="ENOYL-COA HYDRATASE-RELATED"/>
    <property type="match status" value="1"/>
</dbReference>
<dbReference type="Pfam" id="PF00378">
    <property type="entry name" value="ECH_1"/>
    <property type="match status" value="1"/>
</dbReference>
<dbReference type="InterPro" id="IPR029045">
    <property type="entry name" value="ClpP/crotonase-like_dom_sf"/>
</dbReference>
<name>A0A6P2BUC4_9ACTN</name>
<organism evidence="1 2">
    <name type="scientific">Trebonia kvetii</name>
    <dbReference type="NCBI Taxonomy" id="2480626"/>
    <lineage>
        <taxon>Bacteria</taxon>
        <taxon>Bacillati</taxon>
        <taxon>Actinomycetota</taxon>
        <taxon>Actinomycetes</taxon>
        <taxon>Streptosporangiales</taxon>
        <taxon>Treboniaceae</taxon>
        <taxon>Trebonia</taxon>
    </lineage>
</organism>
<gene>
    <name evidence="1" type="ORF">EAS64_28145</name>
</gene>
<accession>A0A6P2BUC4</accession>
<dbReference type="OrthoDB" id="8452484at2"/>
<dbReference type="GO" id="GO:0006635">
    <property type="term" value="P:fatty acid beta-oxidation"/>
    <property type="evidence" value="ECO:0007669"/>
    <property type="project" value="TreeGrafter"/>
</dbReference>
<dbReference type="Gene3D" id="3.90.226.10">
    <property type="entry name" value="2-enoyl-CoA Hydratase, Chain A, domain 1"/>
    <property type="match status" value="1"/>
</dbReference>
<dbReference type="GO" id="GO:0003824">
    <property type="term" value="F:catalytic activity"/>
    <property type="evidence" value="ECO:0007669"/>
    <property type="project" value="UniProtKB-ARBA"/>
</dbReference>
<keyword evidence="2" id="KW-1185">Reference proteome</keyword>
<dbReference type="RefSeq" id="WP_145857857.1">
    <property type="nucleotide sequence ID" value="NZ_RPFW01000005.1"/>
</dbReference>